<name>H2Z2U2_CIOSA</name>
<evidence type="ECO:0000256" key="4">
    <source>
        <dbReference type="ARBA" id="ARBA00022553"/>
    </source>
</evidence>
<sequence>EKTTSVSKGCFAVKSKRSPENIKIQNFLQKSGVKPTQRWKVGQNVWKEIENSVNKLHSEVKEELFSSLVDFVRNAHLKDSTSHRTEIPTAALVTGVNIPDHTEMFNAIKVQITSNISPYVVVLESKHCSNMKTMMKTFSQHLLCHETAKPDDSKDELEDRETAYLRKKFSAVTMTNGSKLIESSPPKKKQAKLEKVAGKPIVVIFQDLEMFSQNILTDFILMCSWHAAEMPFVFIFGIATSWLDVSQRLLPHYGLIHLSVTKFVAPSASSHLALIIDRVLLTPNHPFKLSGRCLQLILDVFLCHDFSIVNFLHILRFCVLEHFYNQPGSILCNLSADEVAPLVAKFTKNELNLLKEIPSLKAHLLKENNSDLSKDSLFKREVVKLVNQLKIYLEIYFPVLRCLHAIGLQFSHQPLGKQIREVFCACYKSGVENNERFKQTLLLLKVASKDQLLEMLKSCIHILSCQEYTDNGATDFQPSIARDKFQDFVDCLQSLNEDSQSDEEKEEDTTSLETVKYAYQLQEKIRNRAKTKKRTKMTKFEKVQEMILNYLKDFFQFNLRPVTSFPLHEVFYFDDAATITQHTMSAPRLAIQTALADPGHYLNLEATDAVSPEAPDICIAYKLHTESGSIINLYDWMAAFHTIVNETDSEIDEITQARFIRAASELQLLGFIKPTKRKTDHVQRLTWSHS</sequence>
<keyword evidence="4" id="KW-0597">Phosphoprotein</keyword>
<keyword evidence="7" id="KW-0539">Nucleus</keyword>
<evidence type="ECO:0000256" key="9">
    <source>
        <dbReference type="ARBA" id="ARBA00045241"/>
    </source>
</evidence>
<dbReference type="OMA" id="YCLMEHY"/>
<dbReference type="PANTHER" id="PTHR12748:SF0">
    <property type="entry name" value="ORIGIN RECOGNITION COMPLEX SUBUNIT 3"/>
    <property type="match status" value="1"/>
</dbReference>
<proteinExistence type="inferred from homology"/>
<dbReference type="Proteomes" id="UP000007875">
    <property type="component" value="Unassembled WGS sequence"/>
</dbReference>
<feature type="domain" description="Origin recognition complex subunit 3 N-terminal" evidence="10">
    <location>
        <begin position="2"/>
        <end position="331"/>
    </location>
</feature>
<dbReference type="AlphaFoldDB" id="H2Z2U2"/>
<evidence type="ECO:0000256" key="6">
    <source>
        <dbReference type="ARBA" id="ARBA00023125"/>
    </source>
</evidence>
<dbReference type="Pfam" id="PF18137">
    <property type="entry name" value="WHD_ORC"/>
    <property type="match status" value="1"/>
</dbReference>
<feature type="domain" description="Origin recognition complex subunit 3 winged helix C-terminal" evidence="11">
    <location>
        <begin position="588"/>
        <end position="687"/>
    </location>
</feature>
<dbReference type="eggNOG" id="KOG2538">
    <property type="taxonomic scope" value="Eukaryota"/>
</dbReference>
<evidence type="ECO:0000256" key="2">
    <source>
        <dbReference type="ARBA" id="ARBA00010977"/>
    </source>
</evidence>
<dbReference type="Ensembl" id="ENSCSAVT00000012042.1">
    <property type="protein sequence ID" value="ENSCSAVP00000011904.1"/>
    <property type="gene ID" value="ENSCSAVG00000006989.1"/>
</dbReference>
<dbReference type="GO" id="GO:0005656">
    <property type="term" value="C:nuclear pre-replicative complex"/>
    <property type="evidence" value="ECO:0007669"/>
    <property type="project" value="TreeGrafter"/>
</dbReference>
<organism evidence="13 14">
    <name type="scientific">Ciona savignyi</name>
    <name type="common">Pacific transparent sea squirt</name>
    <dbReference type="NCBI Taxonomy" id="51511"/>
    <lineage>
        <taxon>Eukaryota</taxon>
        <taxon>Metazoa</taxon>
        <taxon>Chordata</taxon>
        <taxon>Tunicata</taxon>
        <taxon>Ascidiacea</taxon>
        <taxon>Phlebobranchia</taxon>
        <taxon>Cionidae</taxon>
        <taxon>Ciona</taxon>
    </lineage>
</organism>
<dbReference type="GO" id="GO:0006270">
    <property type="term" value="P:DNA replication initiation"/>
    <property type="evidence" value="ECO:0007669"/>
    <property type="project" value="TreeGrafter"/>
</dbReference>
<dbReference type="Pfam" id="PF19675">
    <property type="entry name" value="ORC3_ins"/>
    <property type="match status" value="1"/>
</dbReference>
<reference evidence="13" key="3">
    <citation type="submission" date="2025-09" db="UniProtKB">
        <authorList>
            <consortium name="Ensembl"/>
        </authorList>
    </citation>
    <scope>IDENTIFICATION</scope>
</reference>
<comment type="function">
    <text evidence="9">Component of the origin recognition complex (ORC) that binds origins of replication. DNA-binding is ATP-dependent. The specific DNA sequences that define origins of replication have not been identified yet. ORC is required to assemble the pre-replication complex necessary to initiate DNA replication. Binds histone H3 and H4 trimethylation marks H3K9me3, H3K27me3 and H4K20me3.</text>
</comment>
<dbReference type="HOGENOM" id="CLU_015257_2_0_1"/>
<evidence type="ECO:0000256" key="8">
    <source>
        <dbReference type="ARBA" id="ARBA00026084"/>
    </source>
</evidence>
<evidence type="ECO:0000259" key="10">
    <source>
        <dbReference type="Pfam" id="PF07034"/>
    </source>
</evidence>
<keyword evidence="6" id="KW-0238">DNA-binding</keyword>
<dbReference type="GO" id="GO:0005664">
    <property type="term" value="C:nuclear origin of replication recognition complex"/>
    <property type="evidence" value="ECO:0007669"/>
    <property type="project" value="InterPro"/>
</dbReference>
<dbReference type="GO" id="GO:0003688">
    <property type="term" value="F:DNA replication origin binding"/>
    <property type="evidence" value="ECO:0007669"/>
    <property type="project" value="TreeGrafter"/>
</dbReference>
<evidence type="ECO:0000259" key="11">
    <source>
        <dbReference type="Pfam" id="PF18137"/>
    </source>
</evidence>
<keyword evidence="14" id="KW-1185">Reference proteome</keyword>
<evidence type="ECO:0000256" key="7">
    <source>
        <dbReference type="ARBA" id="ARBA00023242"/>
    </source>
</evidence>
<dbReference type="InterPro" id="IPR040855">
    <property type="entry name" value="ORC_WH_C"/>
</dbReference>
<accession>H2Z2U2</accession>
<feature type="domain" description="Origin recognition complex subunit 3 insertion" evidence="12">
    <location>
        <begin position="345"/>
        <end position="576"/>
    </location>
</feature>
<evidence type="ECO:0000256" key="1">
    <source>
        <dbReference type="ARBA" id="ARBA00004123"/>
    </source>
</evidence>
<evidence type="ECO:0000256" key="5">
    <source>
        <dbReference type="ARBA" id="ARBA00022705"/>
    </source>
</evidence>
<evidence type="ECO:0000313" key="14">
    <source>
        <dbReference type="Proteomes" id="UP000007875"/>
    </source>
</evidence>
<protein>
    <recommendedName>
        <fullName evidence="3">Origin recognition complex subunit 3</fullName>
    </recommendedName>
</protein>
<keyword evidence="5" id="KW-0235">DNA replication</keyword>
<dbReference type="PANTHER" id="PTHR12748">
    <property type="entry name" value="ORIGIN RECOGNITION COMPLEX SUBUNIT 3"/>
    <property type="match status" value="1"/>
</dbReference>
<reference evidence="13" key="2">
    <citation type="submission" date="2025-08" db="UniProtKB">
        <authorList>
            <consortium name="Ensembl"/>
        </authorList>
    </citation>
    <scope>IDENTIFICATION</scope>
</reference>
<dbReference type="Pfam" id="PF07034">
    <property type="entry name" value="ORC3_N"/>
    <property type="match status" value="1"/>
</dbReference>
<dbReference type="GeneTree" id="ENSGT00390000011376"/>
<dbReference type="STRING" id="51511.ENSCSAVP00000011904"/>
<dbReference type="InterPro" id="IPR020795">
    <property type="entry name" value="ORC3"/>
</dbReference>
<dbReference type="InParanoid" id="H2Z2U2"/>
<dbReference type="InterPro" id="IPR045663">
    <property type="entry name" value="ORC3_ins"/>
</dbReference>
<evidence type="ECO:0000313" key="13">
    <source>
        <dbReference type="Ensembl" id="ENSCSAVP00000011904.1"/>
    </source>
</evidence>
<dbReference type="GO" id="GO:0031261">
    <property type="term" value="C:DNA replication preinitiation complex"/>
    <property type="evidence" value="ECO:0007669"/>
    <property type="project" value="TreeGrafter"/>
</dbReference>
<comment type="subunit">
    <text evidence="8">Component of ORC, a complex composed of at least 6 subunits: ORC1, ORC2, ORC3, ORC4, ORC5 and ORC6. ORC is regulated in a cell-cycle dependent manner. It is sequentially assembled at the exit from anaphase of mitosis and disassembled as cells enter S phase.</text>
</comment>
<comment type="similarity">
    <text evidence="2">Belongs to the ORC3 family.</text>
</comment>
<comment type="subcellular location">
    <subcellularLocation>
        <location evidence="1">Nucleus</location>
    </subcellularLocation>
</comment>
<dbReference type="InterPro" id="IPR045667">
    <property type="entry name" value="ORC3_N"/>
</dbReference>
<reference evidence="14" key="1">
    <citation type="submission" date="2003-08" db="EMBL/GenBank/DDBJ databases">
        <authorList>
            <person name="Birren B."/>
            <person name="Nusbaum C."/>
            <person name="Abebe A."/>
            <person name="Abouelleil A."/>
            <person name="Adekoya E."/>
            <person name="Ait-zahra M."/>
            <person name="Allen N."/>
            <person name="Allen T."/>
            <person name="An P."/>
            <person name="Anderson M."/>
            <person name="Anderson S."/>
            <person name="Arachchi H."/>
            <person name="Armbruster J."/>
            <person name="Bachantsang P."/>
            <person name="Baldwin J."/>
            <person name="Barry A."/>
            <person name="Bayul T."/>
            <person name="Blitshsteyn B."/>
            <person name="Bloom T."/>
            <person name="Blye J."/>
            <person name="Boguslavskiy L."/>
            <person name="Borowsky M."/>
            <person name="Boukhgalter B."/>
            <person name="Brunache A."/>
            <person name="Butler J."/>
            <person name="Calixte N."/>
            <person name="Calvo S."/>
            <person name="Camarata J."/>
            <person name="Campo K."/>
            <person name="Chang J."/>
            <person name="Cheshatsang Y."/>
            <person name="Citroen M."/>
            <person name="Collymore A."/>
            <person name="Considine T."/>
            <person name="Cook A."/>
            <person name="Cooke P."/>
            <person name="Corum B."/>
            <person name="Cuomo C."/>
            <person name="David R."/>
            <person name="Dawoe T."/>
            <person name="Degray S."/>
            <person name="Dodge S."/>
            <person name="Dooley K."/>
            <person name="Dorje P."/>
            <person name="Dorjee K."/>
            <person name="Dorris L."/>
            <person name="Duffey N."/>
            <person name="Dupes A."/>
            <person name="Elkins T."/>
            <person name="Engels R."/>
            <person name="Erickson J."/>
            <person name="Farina A."/>
            <person name="Faro S."/>
            <person name="Ferreira P."/>
            <person name="Fischer H."/>
            <person name="Fitzgerald M."/>
            <person name="Foley K."/>
            <person name="Gage D."/>
            <person name="Galagan J."/>
            <person name="Gearin G."/>
            <person name="Gnerre S."/>
            <person name="Gnirke A."/>
            <person name="Goyette A."/>
            <person name="Graham J."/>
            <person name="Grandbois E."/>
            <person name="Gyaltsen K."/>
            <person name="Hafez N."/>
            <person name="Hagopian D."/>
            <person name="Hagos B."/>
            <person name="Hall J."/>
            <person name="Hatcher B."/>
            <person name="Heller A."/>
            <person name="Higgins H."/>
            <person name="Honan T."/>
            <person name="Horn A."/>
            <person name="Houde N."/>
            <person name="Hughes L."/>
            <person name="Hulme W."/>
            <person name="Husby E."/>
            <person name="Iliev I."/>
            <person name="Jaffe D."/>
            <person name="Jones C."/>
            <person name="Kamal M."/>
            <person name="Kamat A."/>
            <person name="Kamvysselis M."/>
            <person name="Karlsson E."/>
            <person name="Kells C."/>
            <person name="Kieu A."/>
            <person name="Kisner P."/>
            <person name="Kodira C."/>
            <person name="Kulbokas E."/>
            <person name="Labutti K."/>
            <person name="Lama D."/>
            <person name="Landers T."/>
            <person name="Leger J."/>
            <person name="Levine S."/>
            <person name="Lewis D."/>
            <person name="Lewis T."/>
            <person name="Lindblad-toh K."/>
            <person name="Liu X."/>
            <person name="Lokyitsang T."/>
            <person name="Lokyitsang Y."/>
            <person name="Lucien O."/>
            <person name="Lui A."/>
            <person name="Ma L.J."/>
            <person name="Mabbitt R."/>
            <person name="Macdonald J."/>
            <person name="Maclean C."/>
            <person name="Major J."/>
            <person name="Manning J."/>
            <person name="Marabella R."/>
            <person name="Maru K."/>
            <person name="Matthews C."/>
            <person name="Mauceli E."/>
            <person name="Mccarthy M."/>
            <person name="Mcdonough S."/>
            <person name="Mcghee T."/>
            <person name="Meldrim J."/>
            <person name="Meneus L."/>
            <person name="Mesirov J."/>
            <person name="Mihalev A."/>
            <person name="Mihova T."/>
            <person name="Mikkelsen T."/>
            <person name="Mlenga V."/>
            <person name="Moru K."/>
            <person name="Mozes J."/>
            <person name="Mulrain L."/>
            <person name="Munson G."/>
            <person name="Naylor J."/>
            <person name="Newes C."/>
            <person name="Nguyen C."/>
            <person name="Nguyen N."/>
            <person name="Nguyen T."/>
            <person name="Nicol R."/>
            <person name="Nielsen C."/>
            <person name="Nizzari M."/>
            <person name="Norbu C."/>
            <person name="Norbu N."/>
            <person name="O'donnell P."/>
            <person name="Okoawo O."/>
            <person name="O'leary S."/>
            <person name="Omotosho B."/>
            <person name="O'neill K."/>
            <person name="Osman S."/>
            <person name="Parker S."/>
            <person name="Perrin D."/>
            <person name="Phunkhang P."/>
            <person name="Piqani B."/>
            <person name="Purcell S."/>
            <person name="Rachupka T."/>
            <person name="Ramasamy U."/>
            <person name="Rameau R."/>
            <person name="Ray V."/>
            <person name="Raymond C."/>
            <person name="Retta R."/>
            <person name="Richardson S."/>
            <person name="Rise C."/>
            <person name="Rodriguez J."/>
            <person name="Rogers J."/>
            <person name="Rogov P."/>
            <person name="Rutman M."/>
            <person name="Schupbach R."/>
            <person name="Seaman C."/>
            <person name="Settipalli S."/>
            <person name="Sharpe T."/>
            <person name="Sheridan J."/>
            <person name="Sherpa N."/>
            <person name="Shi J."/>
            <person name="Smirnov S."/>
            <person name="Smith C."/>
            <person name="Sougnez C."/>
            <person name="Spencer B."/>
            <person name="Stalker J."/>
            <person name="Stange-thomann N."/>
            <person name="Stavropoulos S."/>
            <person name="Stetson K."/>
            <person name="Stone C."/>
            <person name="Stone S."/>
            <person name="Stubbs M."/>
            <person name="Talamas J."/>
            <person name="Tchuinga P."/>
            <person name="Tenzing P."/>
            <person name="Tesfaye S."/>
            <person name="Theodore J."/>
            <person name="Thoulutsang Y."/>
            <person name="Topham K."/>
            <person name="Towey S."/>
            <person name="Tsamla T."/>
            <person name="Tsomo N."/>
            <person name="Vallee D."/>
            <person name="Vassiliev H."/>
            <person name="Venkataraman V."/>
            <person name="Vinson J."/>
            <person name="Vo A."/>
            <person name="Wade C."/>
            <person name="Wang S."/>
            <person name="Wangchuk T."/>
            <person name="Wangdi T."/>
            <person name="Whittaker C."/>
            <person name="Wilkinson J."/>
            <person name="Wu Y."/>
            <person name="Wyman D."/>
            <person name="Yadav S."/>
            <person name="Yang S."/>
            <person name="Yang X."/>
            <person name="Yeager S."/>
            <person name="Yee E."/>
            <person name="Young G."/>
            <person name="Zainoun J."/>
            <person name="Zembeck L."/>
            <person name="Zimmer A."/>
            <person name="Zody M."/>
            <person name="Lander E."/>
        </authorList>
    </citation>
    <scope>NUCLEOTIDE SEQUENCE [LARGE SCALE GENOMIC DNA]</scope>
</reference>
<dbReference type="CDD" id="cd20704">
    <property type="entry name" value="Orc3"/>
    <property type="match status" value="1"/>
</dbReference>
<evidence type="ECO:0000256" key="3">
    <source>
        <dbReference type="ARBA" id="ARBA00019085"/>
    </source>
</evidence>
<evidence type="ECO:0000259" key="12">
    <source>
        <dbReference type="Pfam" id="PF19675"/>
    </source>
</evidence>